<evidence type="ECO:0000259" key="9">
    <source>
        <dbReference type="Pfam" id="PF06136"/>
    </source>
</evidence>
<dbReference type="AlphaFoldDB" id="A0A5P1F8S4"/>
<keyword evidence="6" id="KW-0131">Cell cycle</keyword>
<feature type="domain" description="DUF4378" evidence="10">
    <location>
        <begin position="68"/>
        <end position="124"/>
    </location>
</feature>
<dbReference type="InterPro" id="IPR048351">
    <property type="entry name" value="SOK_DIX"/>
</dbReference>
<feature type="region of interest" description="Disordered" evidence="8">
    <location>
        <begin position="357"/>
        <end position="415"/>
    </location>
</feature>
<protein>
    <submittedName>
        <fullName evidence="11">Uncharacterized protein</fullName>
    </submittedName>
</protein>
<sequence>MLCKRVLTEMLSNKALSVHEHPSNEGLSNPHYFGRASAGLQEHRMQLHLLKLESDKYSRECKTPALDKDILLSNSCSTKYPVDLNVFEKLEGKYGLLLEWSRLERRLLYDLISSGLTEILSSKRELELAGRNKMEGSYQRGGSQFRRANIVYFLSRNGTVEPPHLIRVRHFHDNGVHLRDVKRWLAELRGKDMPDSFSWSYKRKYKSLYVWQDLKDGDLITPIADNEYVLKGSLLHFHSIDGFPHDDIENIVTASKRTIEKAVTEHQLASELELEPEAIQIEQADEVSPKPPPEMECGSLMKLNIDRRMTAFDMKASAKKQEGERQNQTFKRSYSSRASHVFRNILTCGSADARDSVLVPTSRSGDHGTHKRRSTGGDVPRQQTHQRKSSDEDSSRKSQRSSGRRIGGSASYKTLGAPNCSQCGRSFDPEKFHSHMQSCKALRGRGKGRASSDRRPLRRESRCQSEDFSRDSLSGYLT</sequence>
<evidence type="ECO:0000259" key="10">
    <source>
        <dbReference type="Pfam" id="PF14309"/>
    </source>
</evidence>
<dbReference type="GO" id="GO:0051258">
    <property type="term" value="P:protein polymerization"/>
    <property type="evidence" value="ECO:0007669"/>
    <property type="project" value="UniProtKB-ARBA"/>
</dbReference>
<comment type="subcellular location">
    <subcellularLocation>
        <location evidence="1">Cell membrane</location>
        <topology evidence="1">Peripheral membrane protein</topology>
        <orientation evidence="1">Cytoplasmic side</orientation>
    </subcellularLocation>
</comment>
<evidence type="ECO:0000313" key="11">
    <source>
        <dbReference type="EMBL" id="ONK74786.1"/>
    </source>
</evidence>
<feature type="region of interest" description="Disordered" evidence="8">
    <location>
        <begin position="439"/>
        <end position="478"/>
    </location>
</feature>
<dbReference type="EMBL" id="CM007383">
    <property type="protein sequence ID" value="ONK74786.1"/>
    <property type="molecule type" value="Genomic_DNA"/>
</dbReference>
<dbReference type="PANTHER" id="PTHR31083">
    <property type="entry name" value="UPSTREAM OF FLC PROTEIN (DUF966)"/>
    <property type="match status" value="1"/>
</dbReference>
<evidence type="ECO:0000256" key="4">
    <source>
        <dbReference type="ARBA" id="ARBA00022618"/>
    </source>
</evidence>
<comment type="similarity">
    <text evidence="7">Belongs to the SOSEKI family.</text>
</comment>
<dbReference type="InterPro" id="IPR025486">
    <property type="entry name" value="DUF4378"/>
</dbReference>
<dbReference type="OMA" id="HAEKKAW"/>
<organism evidence="11 12">
    <name type="scientific">Asparagus officinalis</name>
    <name type="common">Garden asparagus</name>
    <dbReference type="NCBI Taxonomy" id="4686"/>
    <lineage>
        <taxon>Eukaryota</taxon>
        <taxon>Viridiplantae</taxon>
        <taxon>Streptophyta</taxon>
        <taxon>Embryophyta</taxon>
        <taxon>Tracheophyta</taxon>
        <taxon>Spermatophyta</taxon>
        <taxon>Magnoliopsida</taxon>
        <taxon>Liliopsida</taxon>
        <taxon>Asparagales</taxon>
        <taxon>Asparagaceae</taxon>
        <taxon>Asparagoideae</taxon>
        <taxon>Asparagus</taxon>
    </lineage>
</organism>
<dbReference type="Pfam" id="PF14309">
    <property type="entry name" value="DUF4378"/>
    <property type="match status" value="1"/>
</dbReference>
<dbReference type="Gramene" id="ONK74786">
    <property type="protein sequence ID" value="ONK74786"/>
    <property type="gene ID" value="A4U43_C03F10130"/>
</dbReference>
<accession>A0A5P1F8S4</accession>
<reference evidence="12" key="1">
    <citation type="journal article" date="2017" name="Nat. Commun.">
        <title>The asparagus genome sheds light on the origin and evolution of a young Y chromosome.</title>
        <authorList>
            <person name="Harkess A."/>
            <person name="Zhou J."/>
            <person name="Xu C."/>
            <person name="Bowers J.E."/>
            <person name="Van der Hulst R."/>
            <person name="Ayyampalayam S."/>
            <person name="Mercati F."/>
            <person name="Riccardi P."/>
            <person name="McKain M.R."/>
            <person name="Kakrana A."/>
            <person name="Tang H."/>
            <person name="Ray J."/>
            <person name="Groenendijk J."/>
            <person name="Arikit S."/>
            <person name="Mathioni S.M."/>
            <person name="Nakano M."/>
            <person name="Shan H."/>
            <person name="Telgmann-Rauber A."/>
            <person name="Kanno A."/>
            <person name="Yue Z."/>
            <person name="Chen H."/>
            <person name="Li W."/>
            <person name="Chen Y."/>
            <person name="Xu X."/>
            <person name="Zhang Y."/>
            <person name="Luo S."/>
            <person name="Chen H."/>
            <person name="Gao J."/>
            <person name="Mao Z."/>
            <person name="Pires J.C."/>
            <person name="Luo M."/>
            <person name="Kudrna D."/>
            <person name="Wing R.A."/>
            <person name="Meyers B.C."/>
            <person name="Yi K."/>
            <person name="Kong H."/>
            <person name="Lavrijsen P."/>
            <person name="Sunseri F."/>
            <person name="Falavigna A."/>
            <person name="Ye Y."/>
            <person name="Leebens-Mack J.H."/>
            <person name="Chen G."/>
        </authorList>
    </citation>
    <scope>NUCLEOTIDE SEQUENCE [LARGE SCALE GENOMIC DNA]</scope>
    <source>
        <strain evidence="12">cv. DH0086</strain>
    </source>
</reference>
<feature type="region of interest" description="Disordered" evidence="8">
    <location>
        <begin position="315"/>
        <end position="335"/>
    </location>
</feature>
<keyword evidence="3" id="KW-1003">Cell membrane</keyword>
<proteinExistence type="inferred from homology"/>
<dbReference type="Pfam" id="PF06136">
    <property type="entry name" value="SOK"/>
    <property type="match status" value="1"/>
</dbReference>
<evidence type="ECO:0000256" key="5">
    <source>
        <dbReference type="ARBA" id="ARBA00023136"/>
    </source>
</evidence>
<feature type="compositionally biased region" description="Polar residues" evidence="8">
    <location>
        <begin position="326"/>
        <end position="335"/>
    </location>
</feature>
<feature type="domain" description="SOSEKI DIX-like" evidence="9">
    <location>
        <begin position="149"/>
        <end position="234"/>
    </location>
</feature>
<keyword evidence="4" id="KW-0132">Cell division</keyword>
<dbReference type="PANTHER" id="PTHR31083:SF5">
    <property type="entry name" value="PROTEIN SOSEKI 1"/>
    <property type="match status" value="1"/>
</dbReference>
<evidence type="ECO:0000256" key="1">
    <source>
        <dbReference type="ARBA" id="ARBA00004413"/>
    </source>
</evidence>
<evidence type="ECO:0000313" key="12">
    <source>
        <dbReference type="Proteomes" id="UP000243459"/>
    </source>
</evidence>
<dbReference type="Proteomes" id="UP000243459">
    <property type="component" value="Chromosome 3"/>
</dbReference>
<evidence type="ECO:0000256" key="3">
    <source>
        <dbReference type="ARBA" id="ARBA00022475"/>
    </source>
</evidence>
<feature type="compositionally biased region" description="Basic and acidic residues" evidence="8">
    <location>
        <begin position="450"/>
        <end position="470"/>
    </location>
</feature>
<evidence type="ECO:0000256" key="7">
    <source>
        <dbReference type="ARBA" id="ARBA00024211"/>
    </source>
</evidence>
<dbReference type="GO" id="GO:0005886">
    <property type="term" value="C:plasma membrane"/>
    <property type="evidence" value="ECO:0007669"/>
    <property type="project" value="UniProtKB-SubCell"/>
</dbReference>
<evidence type="ECO:0000256" key="2">
    <source>
        <dbReference type="ARBA" id="ARBA00022473"/>
    </source>
</evidence>
<keyword evidence="5" id="KW-0472">Membrane</keyword>
<dbReference type="InterPro" id="IPR010369">
    <property type="entry name" value="SOK"/>
</dbReference>
<keyword evidence="2" id="KW-0217">Developmental protein</keyword>
<evidence type="ECO:0000256" key="8">
    <source>
        <dbReference type="SAM" id="MobiDB-lite"/>
    </source>
</evidence>
<dbReference type="GO" id="GO:0051301">
    <property type="term" value="P:cell division"/>
    <property type="evidence" value="ECO:0007669"/>
    <property type="project" value="UniProtKB-KW"/>
</dbReference>
<evidence type="ECO:0000256" key="6">
    <source>
        <dbReference type="ARBA" id="ARBA00023306"/>
    </source>
</evidence>
<name>A0A5P1F8S4_ASPOF</name>
<keyword evidence="12" id="KW-1185">Reference proteome</keyword>
<gene>
    <name evidence="11" type="ORF">A4U43_C03F10130</name>
</gene>